<organism evidence="4 5">
    <name type="scientific">Herbihabitans rhizosphaerae</name>
    <dbReference type="NCBI Taxonomy" id="1872711"/>
    <lineage>
        <taxon>Bacteria</taxon>
        <taxon>Bacillati</taxon>
        <taxon>Actinomycetota</taxon>
        <taxon>Actinomycetes</taxon>
        <taxon>Pseudonocardiales</taxon>
        <taxon>Pseudonocardiaceae</taxon>
        <taxon>Herbihabitans</taxon>
    </lineage>
</organism>
<name>A0A4Q7L4V6_9PSEU</name>
<feature type="domain" description="N-acetyltransferase" evidence="3">
    <location>
        <begin position="1"/>
        <end position="156"/>
    </location>
</feature>
<protein>
    <submittedName>
        <fullName evidence="4">Ribosomal protein S18 acetylase RimI-like enzyme</fullName>
    </submittedName>
</protein>
<dbReference type="GO" id="GO:0005840">
    <property type="term" value="C:ribosome"/>
    <property type="evidence" value="ECO:0007669"/>
    <property type="project" value="UniProtKB-KW"/>
</dbReference>
<reference evidence="4 5" key="1">
    <citation type="submission" date="2019-02" db="EMBL/GenBank/DDBJ databases">
        <title>Genomic Encyclopedia of Type Strains, Phase IV (KMG-IV): sequencing the most valuable type-strain genomes for metagenomic binning, comparative biology and taxonomic classification.</title>
        <authorList>
            <person name="Goeker M."/>
        </authorList>
    </citation>
    <scope>NUCLEOTIDE SEQUENCE [LARGE SCALE GENOMIC DNA]</scope>
    <source>
        <strain evidence="4 5">DSM 101727</strain>
    </source>
</reference>
<dbReference type="GO" id="GO:0016747">
    <property type="term" value="F:acyltransferase activity, transferring groups other than amino-acyl groups"/>
    <property type="evidence" value="ECO:0007669"/>
    <property type="project" value="InterPro"/>
</dbReference>
<dbReference type="AlphaFoldDB" id="A0A4Q7L4V6"/>
<keyword evidence="1" id="KW-0808">Transferase</keyword>
<evidence type="ECO:0000256" key="1">
    <source>
        <dbReference type="ARBA" id="ARBA00022679"/>
    </source>
</evidence>
<dbReference type="EMBL" id="SGWQ01000001">
    <property type="protein sequence ID" value="RZS44317.1"/>
    <property type="molecule type" value="Genomic_DNA"/>
</dbReference>
<proteinExistence type="predicted"/>
<evidence type="ECO:0000256" key="2">
    <source>
        <dbReference type="ARBA" id="ARBA00023315"/>
    </source>
</evidence>
<sequence>MNIVAITEDDWAALREIRLAALADAPRAFGSTVDRERAFGEERWREWTRRAQVFLGVVDGVPKAIAAGMLEAGEVQLISVWAAPGARGTGLASATISAVIDWACAEGHPRVRTWVVEDNPTAARLYERLGFQTTGTRMPYPNDPTIDKIELIRKLSP</sequence>
<dbReference type="InterPro" id="IPR050832">
    <property type="entry name" value="Bact_Acetyltransf"/>
</dbReference>
<accession>A0A4Q7L4V6</accession>
<evidence type="ECO:0000259" key="3">
    <source>
        <dbReference type="PROSITE" id="PS51186"/>
    </source>
</evidence>
<gene>
    <name evidence="4" type="ORF">EV193_101192</name>
</gene>
<keyword evidence="2" id="KW-0012">Acyltransferase</keyword>
<keyword evidence="4" id="KW-0689">Ribosomal protein</keyword>
<dbReference type="Pfam" id="PF00583">
    <property type="entry name" value="Acetyltransf_1"/>
    <property type="match status" value="1"/>
</dbReference>
<dbReference type="PANTHER" id="PTHR43877">
    <property type="entry name" value="AMINOALKYLPHOSPHONATE N-ACETYLTRANSFERASE-RELATED-RELATED"/>
    <property type="match status" value="1"/>
</dbReference>
<dbReference type="InterPro" id="IPR000182">
    <property type="entry name" value="GNAT_dom"/>
</dbReference>
<evidence type="ECO:0000313" key="5">
    <source>
        <dbReference type="Proteomes" id="UP000294257"/>
    </source>
</evidence>
<dbReference type="SUPFAM" id="SSF55729">
    <property type="entry name" value="Acyl-CoA N-acyltransferases (Nat)"/>
    <property type="match status" value="1"/>
</dbReference>
<dbReference type="PANTHER" id="PTHR43877:SF1">
    <property type="entry name" value="ACETYLTRANSFERASE"/>
    <property type="match status" value="1"/>
</dbReference>
<dbReference type="InterPro" id="IPR016181">
    <property type="entry name" value="Acyl_CoA_acyltransferase"/>
</dbReference>
<dbReference type="Proteomes" id="UP000294257">
    <property type="component" value="Unassembled WGS sequence"/>
</dbReference>
<evidence type="ECO:0000313" key="4">
    <source>
        <dbReference type="EMBL" id="RZS44317.1"/>
    </source>
</evidence>
<dbReference type="Gene3D" id="3.40.630.30">
    <property type="match status" value="1"/>
</dbReference>
<keyword evidence="4" id="KW-0687">Ribonucleoprotein</keyword>
<dbReference type="RefSeq" id="WP_165401163.1">
    <property type="nucleotide sequence ID" value="NZ_SGWQ01000001.1"/>
</dbReference>
<keyword evidence="5" id="KW-1185">Reference proteome</keyword>
<dbReference type="PROSITE" id="PS51186">
    <property type="entry name" value="GNAT"/>
    <property type="match status" value="1"/>
</dbReference>
<comment type="caution">
    <text evidence="4">The sequence shown here is derived from an EMBL/GenBank/DDBJ whole genome shotgun (WGS) entry which is preliminary data.</text>
</comment>